<dbReference type="EMBL" id="CAEZUO010000072">
    <property type="protein sequence ID" value="CAB4612418.1"/>
    <property type="molecule type" value="Genomic_DNA"/>
</dbReference>
<accession>A0A6J6HVC4</accession>
<dbReference type="AlphaFoldDB" id="A0A6J6HVC4"/>
<dbReference type="Pfam" id="PF07799">
    <property type="entry name" value="DUF1643"/>
    <property type="match status" value="1"/>
</dbReference>
<organism evidence="1">
    <name type="scientific">freshwater metagenome</name>
    <dbReference type="NCBI Taxonomy" id="449393"/>
    <lineage>
        <taxon>unclassified sequences</taxon>
        <taxon>metagenomes</taxon>
        <taxon>ecological metagenomes</taxon>
    </lineage>
</organism>
<dbReference type="InterPro" id="IPR012441">
    <property type="entry name" value="DUF1643"/>
</dbReference>
<gene>
    <name evidence="1" type="ORF">UFOPK1827_01368</name>
</gene>
<protein>
    <submittedName>
        <fullName evidence="1">Unannotated protein</fullName>
    </submittedName>
</protein>
<proteinExistence type="predicted"/>
<reference evidence="1" key="1">
    <citation type="submission" date="2020-05" db="EMBL/GenBank/DDBJ databases">
        <authorList>
            <person name="Chiriac C."/>
            <person name="Salcher M."/>
            <person name="Ghai R."/>
            <person name="Kavagutti S V."/>
        </authorList>
    </citation>
    <scope>NUCLEOTIDE SEQUENCE</scope>
</reference>
<evidence type="ECO:0000313" key="1">
    <source>
        <dbReference type="EMBL" id="CAB4612418.1"/>
    </source>
</evidence>
<sequence length="170" mass="18296">MLLLTDTASGELGEASATFSHDRVHRYLLTRTWASSLPTVNFLMLNPSTADAFQLDPTNRRCVGFAQAWGYGSMVTTNIFAFRSTNPAGLRTTKDPVGPENDEAILNAAKNADLVIAAWGTHGELQDRGNAVRGLLTEAGIELHVLRLTKAGHPGHPLYVAGDTLPTPWG</sequence>
<name>A0A6J6HVC4_9ZZZZ</name>